<sequence>MDQTQPCSTDGCSRPAVYRTRSKPAWCAQCIDEILRIGGMSAVEPVLKPNADALMQCLACGTQAHHKLNYVVGNNSAGLATCRACHWRSWAQMQRANLARAAPSINEARAYAETNGYEYLGPLTEPSQADDPHHVRCKVCRRLSAERLGDIGFGCACSRNGKSTAKSTVNVTKARPRTVRFKDSGSAAVGWWDHDRNDQNSFATAPRAATRQAAWKCPDCSHTFTASIQSMVDRPQCPRCEAERRDAWHREYEALKRTMVADHPELAAAWADPADPATVSIAGAMGLYKFSCTNGHHPRVTPHTFLERGCPHCSGAESLATGRNPRLAQECPEIATQWHPTRNGKLTPQDVPHDSRKVVWWLDSNCGHEWEDPVRDRNKYQRYRCPQCRTILDSLAYQYPLLAREWSPRNPISAWQVRPHGKTTFEPQWVCSDNPDHQWTATLTSRTNGSDCPDCKQAGKSAVELEHYAAAKTVFGRARSGVRLRSQHFTRRPAWTVDIAVPRPDEQTLVIEYDGAYWHDGKEDVDMAKSRDLLAGGYRLVRLREHPLPPLTITNPHYTEIVVHASAPDPVAVIEEIYRHVTAEQNAP</sequence>
<dbReference type="PANTHER" id="PTHR37317">
    <property type="entry name" value="BLR8090 PROTEIN"/>
    <property type="match status" value="1"/>
</dbReference>
<reference evidence="3" key="1">
    <citation type="journal article" date="2019" name="Int. J. Syst. Evol. Microbiol.">
        <title>The Global Catalogue of Microorganisms (GCM) 10K type strain sequencing project: providing services to taxonomists for standard genome sequencing and annotation.</title>
        <authorList>
            <consortium name="The Broad Institute Genomics Platform"/>
            <consortium name="The Broad Institute Genome Sequencing Center for Infectious Disease"/>
            <person name="Wu L."/>
            <person name="Ma J."/>
        </authorList>
    </citation>
    <scope>NUCLEOTIDE SEQUENCE [LARGE SCALE GENOMIC DNA]</scope>
    <source>
        <strain evidence="3">CGMCC 4.7330</strain>
    </source>
</reference>
<dbReference type="Pfam" id="PF14311">
    <property type="entry name" value="DUF4379"/>
    <property type="match status" value="3"/>
</dbReference>
<keyword evidence="3" id="KW-1185">Reference proteome</keyword>
<accession>A0ABV8DSS0</accession>
<evidence type="ECO:0000259" key="1">
    <source>
        <dbReference type="Pfam" id="PF14311"/>
    </source>
</evidence>
<name>A0ABV8DSS0_9NOCA</name>
<comment type="caution">
    <text evidence="2">The sequence shown here is derived from an EMBL/GenBank/DDBJ whole genome shotgun (WGS) entry which is preliminary data.</text>
</comment>
<feature type="domain" description="Treble clef zinc finger" evidence="1">
    <location>
        <begin position="334"/>
        <end position="389"/>
    </location>
</feature>
<evidence type="ECO:0000313" key="2">
    <source>
        <dbReference type="EMBL" id="MFC3963121.1"/>
    </source>
</evidence>
<protein>
    <submittedName>
        <fullName evidence="2">Zinc-ribbon domain-containing protein</fullName>
    </submittedName>
</protein>
<dbReference type="PANTHER" id="PTHR37317:SF1">
    <property type="entry name" value="ZINC-RIBBON DOMAIN-CONTAINING PROTEIN-RELATED"/>
    <property type="match status" value="1"/>
</dbReference>
<organism evidence="2 3">
    <name type="scientific">Nocardia jiangsuensis</name>
    <dbReference type="NCBI Taxonomy" id="1691563"/>
    <lineage>
        <taxon>Bacteria</taxon>
        <taxon>Bacillati</taxon>
        <taxon>Actinomycetota</taxon>
        <taxon>Actinomycetes</taxon>
        <taxon>Mycobacteriales</taxon>
        <taxon>Nocardiaceae</taxon>
        <taxon>Nocardia</taxon>
    </lineage>
</organism>
<dbReference type="Proteomes" id="UP001595696">
    <property type="component" value="Unassembled WGS sequence"/>
</dbReference>
<evidence type="ECO:0000313" key="3">
    <source>
        <dbReference type="Proteomes" id="UP001595696"/>
    </source>
</evidence>
<dbReference type="Gene3D" id="3.40.960.10">
    <property type="entry name" value="VSR Endonuclease"/>
    <property type="match status" value="1"/>
</dbReference>
<proteinExistence type="predicted"/>
<dbReference type="InterPro" id="IPR025487">
    <property type="entry name" value="DUF4379"/>
</dbReference>
<dbReference type="EMBL" id="JBHSAX010000013">
    <property type="protein sequence ID" value="MFC3963121.1"/>
    <property type="molecule type" value="Genomic_DNA"/>
</dbReference>
<gene>
    <name evidence="2" type="ORF">ACFO0B_14085</name>
</gene>
<dbReference type="RefSeq" id="WP_378612888.1">
    <property type="nucleotide sequence ID" value="NZ_JBHSAX010000013.1"/>
</dbReference>
<feature type="domain" description="Treble clef zinc finger" evidence="1">
    <location>
        <begin position="191"/>
        <end position="241"/>
    </location>
</feature>
<feature type="domain" description="Treble clef zinc finger" evidence="1">
    <location>
        <begin position="402"/>
        <end position="457"/>
    </location>
</feature>